<comment type="caution">
    <text evidence="1">The sequence shown here is derived from an EMBL/GenBank/DDBJ whole genome shotgun (WGS) entry which is preliminary data.</text>
</comment>
<protein>
    <recommendedName>
        <fullName evidence="3">Transposase</fullName>
    </recommendedName>
</protein>
<evidence type="ECO:0000313" key="2">
    <source>
        <dbReference type="Proteomes" id="UP001224997"/>
    </source>
</evidence>
<proteinExistence type="predicted"/>
<organism evidence="1 2">
    <name type="scientific">Paracoccus spongiarum</name>
    <dbReference type="NCBI Taxonomy" id="3064387"/>
    <lineage>
        <taxon>Bacteria</taxon>
        <taxon>Pseudomonadati</taxon>
        <taxon>Pseudomonadota</taxon>
        <taxon>Alphaproteobacteria</taxon>
        <taxon>Rhodobacterales</taxon>
        <taxon>Paracoccaceae</taxon>
        <taxon>Paracoccus</taxon>
    </lineage>
</organism>
<name>A0ABT9JCD1_9RHOB</name>
<reference evidence="1 2" key="1">
    <citation type="submission" date="2023-08" db="EMBL/GenBank/DDBJ databases">
        <authorList>
            <person name="Park J.-S."/>
        </authorList>
    </citation>
    <scope>NUCLEOTIDE SEQUENCE [LARGE SCALE GENOMIC DNA]</scope>
    <source>
        <strain evidence="1 2">2205BS29-5</strain>
    </source>
</reference>
<keyword evidence="2" id="KW-1185">Reference proteome</keyword>
<sequence length="61" mass="6769">MMHPCAWTRDGKDCARKVNEVEAGRTLLVAKAHRRADPRVSPQAGEKDLVIDTARIAGRRS</sequence>
<dbReference type="RefSeq" id="WP_305963313.1">
    <property type="nucleotide sequence ID" value="NZ_JAVAMQ010000008.1"/>
</dbReference>
<dbReference type="Proteomes" id="UP001224997">
    <property type="component" value="Unassembled WGS sequence"/>
</dbReference>
<evidence type="ECO:0000313" key="1">
    <source>
        <dbReference type="EMBL" id="MDP5307462.1"/>
    </source>
</evidence>
<accession>A0ABT9JCD1</accession>
<evidence type="ECO:0008006" key="3">
    <source>
        <dbReference type="Google" id="ProtNLM"/>
    </source>
</evidence>
<gene>
    <name evidence="1" type="ORF">Q5Y72_10200</name>
</gene>
<dbReference type="EMBL" id="JAVAMQ010000008">
    <property type="protein sequence ID" value="MDP5307462.1"/>
    <property type="molecule type" value="Genomic_DNA"/>
</dbReference>